<proteinExistence type="predicted"/>
<feature type="non-terminal residue" evidence="1">
    <location>
        <position position="1"/>
    </location>
</feature>
<comment type="caution">
    <text evidence="1">The sequence shown here is derived from an EMBL/GenBank/DDBJ whole genome shotgun (WGS) entry which is preliminary data.</text>
</comment>
<name>X1LDA7_9ZZZZ</name>
<dbReference type="EMBL" id="BARV01008184">
    <property type="protein sequence ID" value="GAI17078.1"/>
    <property type="molecule type" value="Genomic_DNA"/>
</dbReference>
<reference evidence="1" key="1">
    <citation type="journal article" date="2014" name="Front. Microbiol.">
        <title>High frequency of phylogenetically diverse reductive dehalogenase-homologous genes in deep subseafloor sedimentary metagenomes.</title>
        <authorList>
            <person name="Kawai M."/>
            <person name="Futagami T."/>
            <person name="Toyoda A."/>
            <person name="Takaki Y."/>
            <person name="Nishi S."/>
            <person name="Hori S."/>
            <person name="Arai W."/>
            <person name="Tsubouchi T."/>
            <person name="Morono Y."/>
            <person name="Uchiyama I."/>
            <person name="Ito T."/>
            <person name="Fujiyama A."/>
            <person name="Inagaki F."/>
            <person name="Takami H."/>
        </authorList>
    </citation>
    <scope>NUCLEOTIDE SEQUENCE</scope>
    <source>
        <strain evidence="1">Expedition CK06-06</strain>
    </source>
</reference>
<gene>
    <name evidence="1" type="ORF">S06H3_16533</name>
</gene>
<protein>
    <submittedName>
        <fullName evidence="1">Uncharacterized protein</fullName>
    </submittedName>
</protein>
<evidence type="ECO:0000313" key="1">
    <source>
        <dbReference type="EMBL" id="GAI17078.1"/>
    </source>
</evidence>
<accession>X1LDA7</accession>
<organism evidence="1">
    <name type="scientific">marine sediment metagenome</name>
    <dbReference type="NCBI Taxonomy" id="412755"/>
    <lineage>
        <taxon>unclassified sequences</taxon>
        <taxon>metagenomes</taxon>
        <taxon>ecological metagenomes</taxon>
    </lineage>
</organism>
<sequence length="224" mass="26067">ANDTATVSQEVCLTDVNEIIFDVSLVTTLDKPWDPNKRSAVLLIDGDVVWESNSVGSDVRGEYCNQTYTVEDKYKVAGPNNILSLGLRVNVAEDSYIQYQAKWDFVGFYDLPCRWFLVADFNRDCYVDMKDLKMFTDVWLDVVDANDKYNLFQGGIIDFRDFAIYANSWDGNMPDLKMFMDVWLEEVDLNHEYNLFQYDKDIINFLDFAIFADNWLKASYELDE</sequence>
<dbReference type="AlphaFoldDB" id="X1LDA7"/>